<organism evidence="3 4">
    <name type="scientific">Pseudoxanthomonas suwonensis</name>
    <dbReference type="NCBI Taxonomy" id="314722"/>
    <lineage>
        <taxon>Bacteria</taxon>
        <taxon>Pseudomonadati</taxon>
        <taxon>Pseudomonadota</taxon>
        <taxon>Gammaproteobacteria</taxon>
        <taxon>Lysobacterales</taxon>
        <taxon>Lysobacteraceae</taxon>
        <taxon>Pseudoxanthomonas</taxon>
    </lineage>
</organism>
<dbReference type="Pfam" id="PF05275">
    <property type="entry name" value="CopB"/>
    <property type="match status" value="1"/>
</dbReference>
<evidence type="ECO:0000256" key="2">
    <source>
        <dbReference type="SAM" id="SignalP"/>
    </source>
</evidence>
<evidence type="ECO:0000313" key="4">
    <source>
        <dbReference type="Proteomes" id="UP000033067"/>
    </source>
</evidence>
<dbReference type="OrthoDB" id="9778934at2"/>
<name>A0A0E3UND9_9GAMM</name>
<feature type="signal peptide" evidence="2">
    <location>
        <begin position="1"/>
        <end position="23"/>
    </location>
</feature>
<feature type="compositionally biased region" description="Low complexity" evidence="1">
    <location>
        <begin position="123"/>
        <end position="139"/>
    </location>
</feature>
<dbReference type="Proteomes" id="UP000033067">
    <property type="component" value="Chromosome"/>
</dbReference>
<dbReference type="EMBL" id="CP011144">
    <property type="protein sequence ID" value="AKC86875.1"/>
    <property type="molecule type" value="Genomic_DNA"/>
</dbReference>
<reference evidence="3 4" key="1">
    <citation type="journal article" date="2015" name="Genome Announc.">
        <title>Complete Genome Sequence of Pseudoxanthomonas suwonensis Strain J1, a Cellulose-Degrading Bacterium Isolated from Leaf- and Wood-Enriched Soil.</title>
        <authorList>
            <person name="Hou L."/>
            <person name="Jiang J."/>
            <person name="Xu Z."/>
            <person name="Zhou Y."/>
            <person name="Leung F.C."/>
        </authorList>
    </citation>
    <scope>NUCLEOTIDE SEQUENCE [LARGE SCALE GENOMIC DNA]</scope>
    <source>
        <strain evidence="3 4">J1</strain>
    </source>
</reference>
<feature type="chain" id="PRO_5002413204" evidence="2">
    <location>
        <begin position="24"/>
        <end position="373"/>
    </location>
</feature>
<dbReference type="KEGG" id="psuw:WQ53_09030"/>
<gene>
    <name evidence="3" type="ORF">WQ53_09030</name>
</gene>
<dbReference type="PATRIC" id="fig|314722.6.peg.1937"/>
<dbReference type="InterPro" id="IPR007939">
    <property type="entry name" value="Cu-R_B_prcur"/>
</dbReference>
<dbReference type="RefSeq" id="WP_082112932.1">
    <property type="nucleotide sequence ID" value="NZ_CP011144.1"/>
</dbReference>
<evidence type="ECO:0000313" key="3">
    <source>
        <dbReference type="EMBL" id="AKC86875.1"/>
    </source>
</evidence>
<dbReference type="GO" id="GO:0006878">
    <property type="term" value="P:intracellular copper ion homeostasis"/>
    <property type="evidence" value="ECO:0007669"/>
    <property type="project" value="InterPro"/>
</dbReference>
<keyword evidence="4" id="KW-1185">Reference proteome</keyword>
<sequence>MSRPMIPTALAFALAFAATAASAQSHGHGSHHTHGDHANHDAVQPDDDNAHTAHHPASGDAHEGHGAHAGHAPAAGVQPPTTDPHAGHDGHRGHHTSGDHGGHHGHDGHGGTVDASAVPPTVADPHAGHAMPAAGGLPLEPIPVPTEADRAAAFRPLHHGHAHGGGVHSLVRINRFEAWDADPGTGQAWEGSAWIGGDVQRLWLRSEGEREDGRTHAADLEVLYGRATGPWWDLLAGVRHDFQPGPSRTWAAVGLQGLAPYKFEVSATAYLGTGGHSAFNAEIEYELLFTSRLILQPLLEVELHGRDDPQRGTGSGLSTAEAGLRLRYEITRRFAPYLGVAYERAYGGTAEYRRQAGEADRDTRWVAGVRWWF</sequence>
<evidence type="ECO:0000256" key="1">
    <source>
        <dbReference type="SAM" id="MobiDB-lite"/>
    </source>
</evidence>
<feature type="region of interest" description="Disordered" evidence="1">
    <location>
        <begin position="24"/>
        <end position="144"/>
    </location>
</feature>
<keyword evidence="2" id="KW-0732">Signal</keyword>
<accession>A0A0E3UND9</accession>
<dbReference type="GO" id="GO:0009279">
    <property type="term" value="C:cell outer membrane"/>
    <property type="evidence" value="ECO:0007669"/>
    <property type="project" value="InterPro"/>
</dbReference>
<dbReference type="AlphaFoldDB" id="A0A0E3UND9"/>
<feature type="compositionally biased region" description="Basic and acidic residues" evidence="1">
    <location>
        <begin position="85"/>
        <end position="109"/>
    </location>
</feature>
<dbReference type="GO" id="GO:0005507">
    <property type="term" value="F:copper ion binding"/>
    <property type="evidence" value="ECO:0007669"/>
    <property type="project" value="InterPro"/>
</dbReference>
<proteinExistence type="predicted"/>
<protein>
    <submittedName>
        <fullName evidence="3">Copper resistance protein CopB</fullName>
    </submittedName>
</protein>